<protein>
    <recommendedName>
        <fullName evidence="3">DUF3572 domain-containing protein</fullName>
    </recommendedName>
</protein>
<dbReference type="Pfam" id="PF12096">
    <property type="entry name" value="DUF3572"/>
    <property type="match status" value="1"/>
</dbReference>
<proteinExistence type="predicted"/>
<reference evidence="1 2" key="1">
    <citation type="submission" date="2018-07" db="EMBL/GenBank/DDBJ databases">
        <title>Genome sequence of Nitratireductor thuwali#1536.</title>
        <authorList>
            <person name="Michoud G."/>
            <person name="Merlino G."/>
            <person name="Sefrji F.O."/>
            <person name="Daffonchio D."/>
        </authorList>
    </citation>
    <scope>NUCLEOTIDE SEQUENCE [LARGE SCALE GENOMIC DNA]</scope>
    <source>
        <strain evidence="2">Nit1536</strain>
    </source>
</reference>
<keyword evidence="2" id="KW-1185">Reference proteome</keyword>
<dbReference type="EMBL" id="CP030941">
    <property type="protein sequence ID" value="UUP15840.1"/>
    <property type="molecule type" value="Genomic_DNA"/>
</dbReference>
<dbReference type="Proteomes" id="UP001342418">
    <property type="component" value="Chromosome"/>
</dbReference>
<evidence type="ECO:0008006" key="3">
    <source>
        <dbReference type="Google" id="ProtNLM"/>
    </source>
</evidence>
<evidence type="ECO:0000313" key="1">
    <source>
        <dbReference type="EMBL" id="UUP15840.1"/>
    </source>
</evidence>
<name>A0ABY5MCM2_9HYPH</name>
<dbReference type="InterPro" id="IPR021955">
    <property type="entry name" value="DUF3572"/>
</dbReference>
<organism evidence="1 2">
    <name type="scientific">Nitratireductor thuwali</name>
    <dbReference type="NCBI Taxonomy" id="2267699"/>
    <lineage>
        <taxon>Bacteria</taxon>
        <taxon>Pseudomonadati</taxon>
        <taxon>Pseudomonadota</taxon>
        <taxon>Alphaproteobacteria</taxon>
        <taxon>Hyphomicrobiales</taxon>
        <taxon>Phyllobacteriaceae</taxon>
        <taxon>Nitratireductor</taxon>
    </lineage>
</organism>
<accession>A0ABY5MCM2</accession>
<gene>
    <name evidence="1" type="ORF">NTH_00279</name>
</gene>
<evidence type="ECO:0000313" key="2">
    <source>
        <dbReference type="Proteomes" id="UP001342418"/>
    </source>
</evidence>
<sequence>MSRPAGTRLLLRQVGSLAGRRLPLREALSHNLFYETEIIEPQLTDRSRSGTFRPHPITDRDVNVEQAQAESIAIAALGFIAGDEKLLPRFLSMTGIEAAQVRDAAREPGFMAGVLQFILAHEPTLLAFSQQSGIAPQDVARARAALPLGDDGYEGSA</sequence>